<dbReference type="RefSeq" id="WP_218134634.1">
    <property type="nucleotide sequence ID" value="NZ_FNON01000001.1"/>
</dbReference>
<name>A0A1H2WAR1_9PSEU</name>
<dbReference type="PANTHER" id="PTHR43329">
    <property type="entry name" value="EPOXIDE HYDROLASE"/>
    <property type="match status" value="1"/>
</dbReference>
<dbReference type="GO" id="GO:0016787">
    <property type="term" value="F:hydrolase activity"/>
    <property type="evidence" value="ECO:0007669"/>
    <property type="project" value="UniProtKB-KW"/>
</dbReference>
<organism evidence="3 4">
    <name type="scientific">Amycolatopsis xylanica</name>
    <dbReference type="NCBI Taxonomy" id="589385"/>
    <lineage>
        <taxon>Bacteria</taxon>
        <taxon>Bacillati</taxon>
        <taxon>Actinomycetota</taxon>
        <taxon>Actinomycetes</taxon>
        <taxon>Pseudonocardiales</taxon>
        <taxon>Pseudonocardiaceae</taxon>
        <taxon>Amycolatopsis</taxon>
    </lineage>
</organism>
<dbReference type="Pfam" id="PF00561">
    <property type="entry name" value="Abhydrolase_1"/>
    <property type="match status" value="1"/>
</dbReference>
<dbReference type="AlphaFoldDB" id="A0A1H2WAR1"/>
<evidence type="ECO:0000259" key="2">
    <source>
        <dbReference type="Pfam" id="PF00561"/>
    </source>
</evidence>
<keyword evidence="1" id="KW-0378">Hydrolase</keyword>
<evidence type="ECO:0000313" key="3">
    <source>
        <dbReference type="EMBL" id="SDW77129.1"/>
    </source>
</evidence>
<dbReference type="SUPFAM" id="SSF53474">
    <property type="entry name" value="alpha/beta-Hydrolases"/>
    <property type="match status" value="1"/>
</dbReference>
<dbReference type="InterPro" id="IPR000639">
    <property type="entry name" value="Epox_hydrolase-like"/>
</dbReference>
<dbReference type="STRING" id="589385.SAMN05421504_1011463"/>
<keyword evidence="4" id="KW-1185">Reference proteome</keyword>
<sequence>MVAEIDHPPMPELEGVSHRWVEANGVRLHVAEAGKGEPVVFLHGFPEHWHAWRHLVPKLSGQYRCVLLDMRGFGWSDAPRGGYGTKTRVADVLAVLDELGLDRVRLVGHEWGAWTGFFACLRAPERFSHFLALNIIHPWPLHHLLVPRVWRFWYTTLLELPGIGRWSQRLGFARWLLRKGFPAGPDESIEEFAAHAERPERARAGEALHRAFILGDIPKLVLNLNHKHRLTVPTVLLGGERDFVFSPKALPGGDRHADDLRLEIVPEAGHYLHEERPDLVADAALTLFKG</sequence>
<dbReference type="InterPro" id="IPR000073">
    <property type="entry name" value="AB_hydrolase_1"/>
</dbReference>
<dbReference type="InterPro" id="IPR029058">
    <property type="entry name" value="AB_hydrolase_fold"/>
</dbReference>
<feature type="domain" description="AB hydrolase-1" evidence="2">
    <location>
        <begin position="38"/>
        <end position="154"/>
    </location>
</feature>
<dbReference type="Proteomes" id="UP000199515">
    <property type="component" value="Unassembled WGS sequence"/>
</dbReference>
<dbReference type="PRINTS" id="PR00111">
    <property type="entry name" value="ABHYDROLASE"/>
</dbReference>
<protein>
    <submittedName>
        <fullName evidence="3">Pimeloyl-ACP methyl ester carboxylesterase</fullName>
    </submittedName>
</protein>
<dbReference type="PRINTS" id="PR00412">
    <property type="entry name" value="EPOXHYDRLASE"/>
</dbReference>
<proteinExistence type="predicted"/>
<reference evidence="3 4" key="1">
    <citation type="submission" date="2016-10" db="EMBL/GenBank/DDBJ databases">
        <authorList>
            <person name="de Groot N.N."/>
        </authorList>
    </citation>
    <scope>NUCLEOTIDE SEQUENCE [LARGE SCALE GENOMIC DNA]</scope>
    <source>
        <strain evidence="3 4">CPCC 202699</strain>
    </source>
</reference>
<dbReference type="EMBL" id="FNON01000001">
    <property type="protein sequence ID" value="SDW77129.1"/>
    <property type="molecule type" value="Genomic_DNA"/>
</dbReference>
<gene>
    <name evidence="3" type="ORF">SAMN05421504_1011463</name>
</gene>
<accession>A0A1H2WAR1</accession>
<dbReference type="Gene3D" id="3.40.50.1820">
    <property type="entry name" value="alpha/beta hydrolase"/>
    <property type="match status" value="1"/>
</dbReference>
<evidence type="ECO:0000313" key="4">
    <source>
        <dbReference type="Proteomes" id="UP000199515"/>
    </source>
</evidence>
<evidence type="ECO:0000256" key="1">
    <source>
        <dbReference type="ARBA" id="ARBA00022801"/>
    </source>
</evidence>